<proteinExistence type="predicted"/>
<keyword evidence="4" id="KW-1185">Reference proteome</keyword>
<evidence type="ECO:0000256" key="1">
    <source>
        <dbReference type="SAM" id="Phobius"/>
    </source>
</evidence>
<dbReference type="EMBL" id="JRHO01000009">
    <property type="protein sequence ID" value="KGK99156.1"/>
    <property type="molecule type" value="Genomic_DNA"/>
</dbReference>
<name>A0A099T4P1_METMT</name>
<dbReference type="InterPro" id="IPR011050">
    <property type="entry name" value="Pectin_lyase_fold/virulence"/>
</dbReference>
<sequence length="418" mass="45728">MLTHKSVIYMLVFFLVILAIITINEETINSDPVADIHISKINDIVTTTYWNGNVIYNGTDDVAAIEAAINELSDGGVIFFQKGVYDIDRTVILRSNLSLIGDEGVVFNCFNGVAFSVSTLGYSSSTLPLSIDADSADTSIKLSSTTGIDVEDYIKIADDVPSIHQGQYYKNGEIVKIIAIDGNTLTIDRPLYNGYSTANNAIIRKIIMFENINFENIDFVGYGIETNSICISLYATKNFKISSCEISNFGTQAIRLWDCLDVAIENNVFKNNFRTGMGYSVNLVNACDGITIINNSFLENGRHYIAAGAGTGARISDGMCRNVDVINNNFEDSTQEAINTHATTQAMFRVVDNEFSNCGKGIEFTNSDSVISNNSFTNCGIGIHIRGTGSHLIEVNYFQANDVDYEISVSSEISGDLH</sequence>
<dbReference type="AlphaFoldDB" id="A0A099T4P1"/>
<comment type="caution">
    <text evidence="3">The sequence shown here is derived from an EMBL/GenBank/DDBJ whole genome shotgun (WGS) entry which is preliminary data.</text>
</comment>
<feature type="transmembrane region" description="Helical" evidence="1">
    <location>
        <begin position="7"/>
        <end position="23"/>
    </location>
</feature>
<accession>A0A099T4P1</accession>
<protein>
    <recommendedName>
        <fullName evidence="2">Periplasmic copper-binding protein NosD beta helix domain-containing protein</fullName>
    </recommendedName>
</protein>
<dbReference type="Gene3D" id="2.160.20.10">
    <property type="entry name" value="Single-stranded right-handed beta-helix, Pectin lyase-like"/>
    <property type="match status" value="1"/>
</dbReference>
<dbReference type="Proteomes" id="UP000029859">
    <property type="component" value="Unassembled WGS sequence"/>
</dbReference>
<evidence type="ECO:0000259" key="2">
    <source>
        <dbReference type="Pfam" id="PF05048"/>
    </source>
</evidence>
<evidence type="ECO:0000313" key="4">
    <source>
        <dbReference type="Proteomes" id="UP000029859"/>
    </source>
</evidence>
<dbReference type="RefSeq" id="WP_048193571.1">
    <property type="nucleotide sequence ID" value="NZ_CAAGSM010000002.1"/>
</dbReference>
<keyword evidence="1" id="KW-0472">Membrane</keyword>
<dbReference type="Pfam" id="PF05048">
    <property type="entry name" value="NosD"/>
    <property type="match status" value="1"/>
</dbReference>
<feature type="domain" description="Periplasmic copper-binding protein NosD beta helix" evidence="2">
    <location>
        <begin position="320"/>
        <end position="409"/>
    </location>
</feature>
<organism evidence="3 4">
    <name type="scientific">Methanococcoides methylutens</name>
    <dbReference type="NCBI Taxonomy" id="2226"/>
    <lineage>
        <taxon>Archaea</taxon>
        <taxon>Methanobacteriati</taxon>
        <taxon>Methanobacteriota</taxon>
        <taxon>Stenosarchaea group</taxon>
        <taxon>Methanomicrobia</taxon>
        <taxon>Methanosarcinales</taxon>
        <taxon>Methanosarcinaceae</taxon>
        <taxon>Methanococcoides</taxon>
    </lineage>
</organism>
<dbReference type="SUPFAM" id="SSF51126">
    <property type="entry name" value="Pectin lyase-like"/>
    <property type="match status" value="1"/>
</dbReference>
<dbReference type="OrthoDB" id="151075at2157"/>
<dbReference type="InterPro" id="IPR006626">
    <property type="entry name" value="PbH1"/>
</dbReference>
<dbReference type="InterPro" id="IPR012334">
    <property type="entry name" value="Pectin_lyas_fold"/>
</dbReference>
<reference evidence="3 4" key="1">
    <citation type="submission" date="2014-09" db="EMBL/GenBank/DDBJ databases">
        <title>Draft genome sequence of an obligately methylotrophic methanogen, Methanococcoides methylutens, isolated from marine sediment.</title>
        <authorList>
            <person name="Guan Y."/>
            <person name="Ngugi D.K."/>
            <person name="Blom J."/>
            <person name="Ali S."/>
            <person name="Ferry J.G."/>
            <person name="Stingl U."/>
        </authorList>
    </citation>
    <scope>NUCLEOTIDE SEQUENCE [LARGE SCALE GENOMIC DNA]</scope>
    <source>
        <strain evidence="3 4">DSM 2657</strain>
    </source>
</reference>
<dbReference type="SMART" id="SM00710">
    <property type="entry name" value="PbH1"/>
    <property type="match status" value="5"/>
</dbReference>
<dbReference type="InterPro" id="IPR007742">
    <property type="entry name" value="NosD_dom"/>
</dbReference>
<keyword evidence="1" id="KW-1133">Transmembrane helix</keyword>
<keyword evidence="1" id="KW-0812">Transmembrane</keyword>
<evidence type="ECO:0000313" key="3">
    <source>
        <dbReference type="EMBL" id="KGK99156.1"/>
    </source>
</evidence>
<gene>
    <name evidence="3" type="ORF">LI82_03765</name>
</gene>